<sequence>MNPTTRIHSIFYFKKTISKNPFYQQESNCSLKPCFSLLPTAHLNTTAFSGKIFSHSSKIRSELRL</sequence>
<comment type="caution">
    <text evidence="1">The sequence shown here is derived from an EMBL/GenBank/DDBJ whole genome shotgun (WGS) entry which is preliminary data.</text>
</comment>
<dbReference type="AlphaFoldDB" id="A0A3M7REN8"/>
<evidence type="ECO:0000313" key="2">
    <source>
        <dbReference type="Proteomes" id="UP000276133"/>
    </source>
</evidence>
<proteinExistence type="predicted"/>
<dbReference type="Proteomes" id="UP000276133">
    <property type="component" value="Unassembled WGS sequence"/>
</dbReference>
<organism evidence="1 2">
    <name type="scientific">Brachionus plicatilis</name>
    <name type="common">Marine rotifer</name>
    <name type="synonym">Brachionus muelleri</name>
    <dbReference type="NCBI Taxonomy" id="10195"/>
    <lineage>
        <taxon>Eukaryota</taxon>
        <taxon>Metazoa</taxon>
        <taxon>Spiralia</taxon>
        <taxon>Gnathifera</taxon>
        <taxon>Rotifera</taxon>
        <taxon>Eurotatoria</taxon>
        <taxon>Monogononta</taxon>
        <taxon>Pseudotrocha</taxon>
        <taxon>Ploima</taxon>
        <taxon>Brachionidae</taxon>
        <taxon>Brachionus</taxon>
    </lineage>
</organism>
<keyword evidence="2" id="KW-1185">Reference proteome</keyword>
<reference evidence="1 2" key="1">
    <citation type="journal article" date="2018" name="Sci. Rep.">
        <title>Genomic signatures of local adaptation to the degree of environmental predictability in rotifers.</title>
        <authorList>
            <person name="Franch-Gras L."/>
            <person name="Hahn C."/>
            <person name="Garcia-Roger E.M."/>
            <person name="Carmona M.J."/>
            <person name="Serra M."/>
            <person name="Gomez A."/>
        </authorList>
    </citation>
    <scope>NUCLEOTIDE SEQUENCE [LARGE SCALE GENOMIC DNA]</scope>
    <source>
        <strain evidence="1">HYR1</strain>
    </source>
</reference>
<gene>
    <name evidence="1" type="ORF">BpHYR1_003281</name>
</gene>
<protein>
    <submittedName>
        <fullName evidence="1">Uncharacterized protein</fullName>
    </submittedName>
</protein>
<dbReference type="EMBL" id="REGN01003561">
    <property type="protein sequence ID" value="RNA21931.1"/>
    <property type="molecule type" value="Genomic_DNA"/>
</dbReference>
<accession>A0A3M7REN8</accession>
<name>A0A3M7REN8_BRAPC</name>
<evidence type="ECO:0000313" key="1">
    <source>
        <dbReference type="EMBL" id="RNA21931.1"/>
    </source>
</evidence>